<dbReference type="EMBL" id="CAXLJM020000035">
    <property type="protein sequence ID" value="CAL8104574.1"/>
    <property type="molecule type" value="Genomic_DNA"/>
</dbReference>
<comment type="caution">
    <text evidence="1">The sequence shown here is derived from an EMBL/GenBank/DDBJ whole genome shotgun (WGS) entry which is preliminary data.</text>
</comment>
<accession>A0ABP1QII0</accession>
<organism evidence="1 2">
    <name type="scientific">Orchesella dallaii</name>
    <dbReference type="NCBI Taxonomy" id="48710"/>
    <lineage>
        <taxon>Eukaryota</taxon>
        <taxon>Metazoa</taxon>
        <taxon>Ecdysozoa</taxon>
        <taxon>Arthropoda</taxon>
        <taxon>Hexapoda</taxon>
        <taxon>Collembola</taxon>
        <taxon>Entomobryomorpha</taxon>
        <taxon>Entomobryoidea</taxon>
        <taxon>Orchesellidae</taxon>
        <taxon>Orchesellinae</taxon>
        <taxon>Orchesella</taxon>
    </lineage>
</organism>
<reference evidence="1 2" key="1">
    <citation type="submission" date="2024-08" db="EMBL/GenBank/DDBJ databases">
        <authorList>
            <person name="Cucini C."/>
            <person name="Frati F."/>
        </authorList>
    </citation>
    <scope>NUCLEOTIDE SEQUENCE [LARGE SCALE GENOMIC DNA]</scope>
</reference>
<name>A0ABP1QII0_9HEXA</name>
<sequence length="44" mass="4353">MVVAAVVGIPAPAPNPQLLTYGYGLGSAYGSYGYPAYGGAVVYG</sequence>
<gene>
    <name evidence="1" type="ORF">ODALV1_LOCUS11802</name>
</gene>
<dbReference type="Proteomes" id="UP001642540">
    <property type="component" value="Unassembled WGS sequence"/>
</dbReference>
<keyword evidence="2" id="KW-1185">Reference proteome</keyword>
<evidence type="ECO:0000313" key="2">
    <source>
        <dbReference type="Proteomes" id="UP001642540"/>
    </source>
</evidence>
<proteinExistence type="predicted"/>
<evidence type="ECO:0000313" key="1">
    <source>
        <dbReference type="EMBL" id="CAL8104574.1"/>
    </source>
</evidence>
<protein>
    <submittedName>
        <fullName evidence="1">Uncharacterized protein</fullName>
    </submittedName>
</protein>